<dbReference type="EMBL" id="BAABGX010000002">
    <property type="protein sequence ID" value="GAA4305139.1"/>
    <property type="molecule type" value="Genomic_DNA"/>
</dbReference>
<accession>A0ABP8FJB4</accession>
<reference evidence="2" key="1">
    <citation type="journal article" date="2019" name="Int. J. Syst. Evol. Microbiol.">
        <title>The Global Catalogue of Microorganisms (GCM) 10K type strain sequencing project: providing services to taxonomists for standard genome sequencing and annotation.</title>
        <authorList>
            <consortium name="The Broad Institute Genomics Platform"/>
            <consortium name="The Broad Institute Genome Sequencing Center for Infectious Disease"/>
            <person name="Wu L."/>
            <person name="Ma J."/>
        </authorList>
    </citation>
    <scope>NUCLEOTIDE SEQUENCE [LARGE SCALE GENOMIC DNA]</scope>
    <source>
        <strain evidence="2">JCM 17917</strain>
    </source>
</reference>
<name>A0ABP8FJB4_9BACT</name>
<protein>
    <submittedName>
        <fullName evidence="1">Uncharacterized protein</fullName>
    </submittedName>
</protein>
<evidence type="ECO:0000313" key="2">
    <source>
        <dbReference type="Proteomes" id="UP001501844"/>
    </source>
</evidence>
<comment type="caution">
    <text evidence="1">The sequence shown here is derived from an EMBL/GenBank/DDBJ whole genome shotgun (WGS) entry which is preliminary data.</text>
</comment>
<evidence type="ECO:0000313" key="1">
    <source>
        <dbReference type="EMBL" id="GAA4305139.1"/>
    </source>
</evidence>
<dbReference type="Proteomes" id="UP001501844">
    <property type="component" value="Unassembled WGS sequence"/>
</dbReference>
<keyword evidence="2" id="KW-1185">Reference proteome</keyword>
<sequence>MRQKIETRLLRAQFEFCVYWITKYKHRIANRPTARESVFLDKKEPVYGINLSCKEVGIGWIMGTQVKTIDY</sequence>
<organism evidence="1 2">
    <name type="scientific">Nibribacter koreensis</name>
    <dbReference type="NCBI Taxonomy" id="1084519"/>
    <lineage>
        <taxon>Bacteria</taxon>
        <taxon>Pseudomonadati</taxon>
        <taxon>Bacteroidota</taxon>
        <taxon>Cytophagia</taxon>
        <taxon>Cytophagales</taxon>
        <taxon>Hymenobacteraceae</taxon>
        <taxon>Nibribacter</taxon>
    </lineage>
</organism>
<proteinExistence type="predicted"/>
<gene>
    <name evidence="1" type="ORF">GCM10023183_19060</name>
</gene>